<dbReference type="EMBL" id="VSRR010003726">
    <property type="protein sequence ID" value="MPC37250.1"/>
    <property type="molecule type" value="Genomic_DNA"/>
</dbReference>
<feature type="signal peptide" evidence="1">
    <location>
        <begin position="1"/>
        <end position="22"/>
    </location>
</feature>
<organism evidence="2 3">
    <name type="scientific">Portunus trituberculatus</name>
    <name type="common">Swimming crab</name>
    <name type="synonym">Neptunus trituberculatus</name>
    <dbReference type="NCBI Taxonomy" id="210409"/>
    <lineage>
        <taxon>Eukaryota</taxon>
        <taxon>Metazoa</taxon>
        <taxon>Ecdysozoa</taxon>
        <taxon>Arthropoda</taxon>
        <taxon>Crustacea</taxon>
        <taxon>Multicrustacea</taxon>
        <taxon>Malacostraca</taxon>
        <taxon>Eumalacostraca</taxon>
        <taxon>Eucarida</taxon>
        <taxon>Decapoda</taxon>
        <taxon>Pleocyemata</taxon>
        <taxon>Brachyura</taxon>
        <taxon>Eubrachyura</taxon>
        <taxon>Portunoidea</taxon>
        <taxon>Portunidae</taxon>
        <taxon>Portuninae</taxon>
        <taxon>Portunus</taxon>
    </lineage>
</organism>
<keyword evidence="1" id="KW-0732">Signal</keyword>
<keyword evidence="3" id="KW-1185">Reference proteome</keyword>
<sequence>MLIQRCALAMVCVAAISLVCVADQARGKDRVSRNTTEGSTRARRSYRDNVFSWNYEKVEVAARGWKAHDLRGKLMPVLLKIGGTVYTSASAALNVKSYVNAASKFATHTMNENKHFKPLCAFGNLTGITPCTVGHVVLNAFTLYTGVTGAITEAYVRTRLNSSIETFRIITDGVFMLITEAVSTELVMLGHFIKMAQNFGSALAARYFRGPLPVKGTEKAFVKACDSLYAAGSDFFLMSRMVIEHTLSRVNKEINSTIADLAPQFLKFFKNITKRGITEEYTTSPFPPLSYFWDMAALEYAVSVLTDMRVIANQTLNEVADEGGEDAFKKAYISNVAYAASAGLNRTTAHLKNDELKAALVSATNGLRMAVYTYHEAGNDIPGEQGSEALIDNLESFVESLRLSSKEGALADLDKLRSVSGVASMFGVEDTMQLSYRELFSFFVPTDLDHLVTMVTELSKAISKGYNKQLGFLVSGEPRIVKRETYSSDSSYDYKPDTAPGGAFAWAKLMSILAPSGPPGLQGDKFKEVIKIILKHGNLQFLYKMQEPATCETDPECRETFIRIATEIGKVVGIDIRPGVMPLSVHIKGRHLSVNFKNV</sequence>
<proteinExistence type="predicted"/>
<reference evidence="2 3" key="1">
    <citation type="submission" date="2019-05" db="EMBL/GenBank/DDBJ databases">
        <title>Another draft genome of Portunus trituberculatus and its Hox gene families provides insights of decapod evolution.</title>
        <authorList>
            <person name="Jeong J.-H."/>
            <person name="Song I."/>
            <person name="Kim S."/>
            <person name="Choi T."/>
            <person name="Kim D."/>
            <person name="Ryu S."/>
            <person name="Kim W."/>
        </authorList>
    </citation>
    <scope>NUCLEOTIDE SEQUENCE [LARGE SCALE GENOMIC DNA]</scope>
    <source>
        <tissue evidence="2">Muscle</tissue>
    </source>
</reference>
<accession>A0A5B7ER67</accession>
<name>A0A5B7ER67_PORTR</name>
<gene>
    <name evidence="2" type="ORF">E2C01_030724</name>
</gene>
<dbReference type="AlphaFoldDB" id="A0A5B7ER67"/>
<dbReference type="Proteomes" id="UP000324222">
    <property type="component" value="Unassembled WGS sequence"/>
</dbReference>
<evidence type="ECO:0000313" key="2">
    <source>
        <dbReference type="EMBL" id="MPC37250.1"/>
    </source>
</evidence>
<comment type="caution">
    <text evidence="2">The sequence shown here is derived from an EMBL/GenBank/DDBJ whole genome shotgun (WGS) entry which is preliminary data.</text>
</comment>
<dbReference type="OrthoDB" id="10670250at2759"/>
<feature type="chain" id="PRO_5022754002" evidence="1">
    <location>
        <begin position="23"/>
        <end position="599"/>
    </location>
</feature>
<protein>
    <submittedName>
        <fullName evidence="2">Uncharacterized protein</fullName>
    </submittedName>
</protein>
<evidence type="ECO:0000256" key="1">
    <source>
        <dbReference type="SAM" id="SignalP"/>
    </source>
</evidence>
<evidence type="ECO:0000313" key="3">
    <source>
        <dbReference type="Proteomes" id="UP000324222"/>
    </source>
</evidence>